<evidence type="ECO:0000313" key="2">
    <source>
        <dbReference type="EMBL" id="VDK17368.1"/>
    </source>
</evidence>
<feature type="region of interest" description="Disordered" evidence="1">
    <location>
        <begin position="125"/>
        <end position="150"/>
    </location>
</feature>
<evidence type="ECO:0000256" key="1">
    <source>
        <dbReference type="SAM" id="MobiDB-lite"/>
    </source>
</evidence>
<proteinExistence type="predicted"/>
<reference evidence="4" key="1">
    <citation type="submission" date="2017-02" db="UniProtKB">
        <authorList>
            <consortium name="WormBaseParasite"/>
        </authorList>
    </citation>
    <scope>IDENTIFICATION</scope>
</reference>
<dbReference type="Proteomes" id="UP000267096">
    <property type="component" value="Unassembled WGS sequence"/>
</dbReference>
<reference evidence="2 3" key="2">
    <citation type="submission" date="2018-11" db="EMBL/GenBank/DDBJ databases">
        <authorList>
            <consortium name="Pathogen Informatics"/>
        </authorList>
    </citation>
    <scope>NUCLEOTIDE SEQUENCE [LARGE SCALE GENOMIC DNA]</scope>
</reference>
<protein>
    <submittedName>
        <fullName evidence="4">Secreted protein</fullName>
    </submittedName>
</protein>
<dbReference type="EMBL" id="UYRR01000026">
    <property type="protein sequence ID" value="VDK17368.1"/>
    <property type="molecule type" value="Genomic_DNA"/>
</dbReference>
<evidence type="ECO:0000313" key="3">
    <source>
        <dbReference type="Proteomes" id="UP000267096"/>
    </source>
</evidence>
<feature type="compositionally biased region" description="Low complexity" evidence="1">
    <location>
        <begin position="125"/>
        <end position="140"/>
    </location>
</feature>
<dbReference type="WBParaSite" id="ASIM_0000018501-mRNA-1">
    <property type="protein sequence ID" value="ASIM_0000018501-mRNA-1"/>
    <property type="gene ID" value="ASIM_0000018501"/>
</dbReference>
<dbReference type="AlphaFoldDB" id="A0A0M3IY69"/>
<organism evidence="4">
    <name type="scientific">Anisakis simplex</name>
    <name type="common">Herring worm</name>
    <dbReference type="NCBI Taxonomy" id="6269"/>
    <lineage>
        <taxon>Eukaryota</taxon>
        <taxon>Metazoa</taxon>
        <taxon>Ecdysozoa</taxon>
        <taxon>Nematoda</taxon>
        <taxon>Chromadorea</taxon>
        <taxon>Rhabditida</taxon>
        <taxon>Spirurina</taxon>
        <taxon>Ascaridomorpha</taxon>
        <taxon>Ascaridoidea</taxon>
        <taxon>Anisakidae</taxon>
        <taxon>Anisakis</taxon>
        <taxon>Anisakis simplex complex</taxon>
    </lineage>
</organism>
<evidence type="ECO:0000313" key="4">
    <source>
        <dbReference type="WBParaSite" id="ASIM_0000018501-mRNA-1"/>
    </source>
</evidence>
<gene>
    <name evidence="2" type="ORF">ASIM_LOCUS100</name>
</gene>
<sequence>MKAIRRIGRRLEVGGELKAAAAATATATCLCSYSHTKSTTTKHRECDESLLSAPLSLSPPPPPAAASSHSISSGQCVHRRCANLLAYFKRTLRLWLARTVLLVLKSAVIIDKPLYGSAFAPTATATSDTTTNNNNNTATAKSKLHSSGRKVSSASDRLKWKCKFCSSSCFDHDDDDEHSVTTSIANLNGNKIDGNIITVSTTSAAIKKRKQAKKLNGTLRRLYSFDFSEH</sequence>
<accession>A0A0M3IY69</accession>
<name>A0A0M3IY69_ANISI</name>
<keyword evidence="3" id="KW-1185">Reference proteome</keyword>